<feature type="transmembrane region" description="Helical" evidence="13">
    <location>
        <begin position="207"/>
        <end position="227"/>
    </location>
</feature>
<dbReference type="InterPro" id="IPR006370">
    <property type="entry name" value="HB_polyprenyltransferase-like"/>
</dbReference>
<gene>
    <name evidence="13" type="primary">coq2</name>
    <name evidence="14" type="ORF">MELIAE_LOCUS3145</name>
</gene>
<feature type="transmembrane region" description="Helical" evidence="13">
    <location>
        <begin position="278"/>
        <end position="298"/>
    </location>
</feature>
<evidence type="ECO:0000256" key="7">
    <source>
        <dbReference type="ARBA" id="ARBA00022989"/>
    </source>
</evidence>
<proteinExistence type="inferred from homology"/>
<dbReference type="GO" id="GO:0005743">
    <property type="term" value="C:mitochondrial inner membrane"/>
    <property type="evidence" value="ECO:0007669"/>
    <property type="project" value="UniProtKB-SubCell"/>
</dbReference>
<dbReference type="InterPro" id="IPR039653">
    <property type="entry name" value="Prenyltransferase"/>
</dbReference>
<dbReference type="GO" id="GO:0006744">
    <property type="term" value="P:ubiquinone biosynthetic process"/>
    <property type="evidence" value="ECO:0007669"/>
    <property type="project" value="UniProtKB-UniRule"/>
</dbReference>
<dbReference type="Proteomes" id="UP001154078">
    <property type="component" value="Chromosome 2"/>
</dbReference>
<protein>
    <recommendedName>
        <fullName evidence="13">4-hydroxybenzoate polyprenyltransferase, mitochondrial</fullName>
        <shortName evidence="13">4-HB polyprenyltransferase</shortName>
        <ecNumber evidence="13">2.5.1.39</ecNumber>
    </recommendedName>
    <alternativeName>
        <fullName evidence="13">Para-hydroxybenzoate--polyprenyltransferase</fullName>
        <shortName evidence="13">PHB:PPT</shortName>
        <shortName evidence="13">PHB:polyprenyltransferase</shortName>
    </alternativeName>
</protein>
<keyword evidence="6 13" id="KW-0812">Transmembrane</keyword>
<keyword evidence="7 13" id="KW-1133">Transmembrane helix</keyword>
<dbReference type="EMBL" id="OV121133">
    <property type="protein sequence ID" value="CAH0550290.1"/>
    <property type="molecule type" value="Genomic_DNA"/>
</dbReference>
<keyword evidence="8 13" id="KW-0472">Membrane</keyword>
<keyword evidence="5 13" id="KW-0831">Ubiquinone biosynthesis</keyword>
<evidence type="ECO:0000313" key="14">
    <source>
        <dbReference type="EMBL" id="CAH0550290.1"/>
    </source>
</evidence>
<evidence type="ECO:0000256" key="10">
    <source>
        <dbReference type="ARBA" id="ARBA00049890"/>
    </source>
</evidence>
<dbReference type="GO" id="GO:0008412">
    <property type="term" value="F:4-hydroxybenzoate polyprenyltransferase activity"/>
    <property type="evidence" value="ECO:0007669"/>
    <property type="project" value="UniProtKB-EC"/>
</dbReference>
<keyword evidence="13" id="KW-0496">Mitochondrion</keyword>
<comment type="subcellular location">
    <subcellularLocation>
        <location evidence="2">Membrane</location>
        <topology evidence="2">Multi-pass membrane protein</topology>
    </subcellularLocation>
    <subcellularLocation>
        <location evidence="13">Mitochondrion inner membrane</location>
        <topology evidence="13">Multi-pass membrane protein</topology>
        <orientation evidence="13">Matrix side</orientation>
    </subcellularLocation>
</comment>
<evidence type="ECO:0000256" key="9">
    <source>
        <dbReference type="ARBA" id="ARBA00023229"/>
    </source>
</evidence>
<evidence type="ECO:0000256" key="3">
    <source>
        <dbReference type="ARBA" id="ARBA00005985"/>
    </source>
</evidence>
<evidence type="ECO:0000256" key="5">
    <source>
        <dbReference type="ARBA" id="ARBA00022688"/>
    </source>
</evidence>
<dbReference type="Pfam" id="PF01040">
    <property type="entry name" value="UbiA"/>
    <property type="match status" value="1"/>
</dbReference>
<feature type="transmembrane region" description="Helical" evidence="13">
    <location>
        <begin position="239"/>
        <end position="257"/>
    </location>
</feature>
<evidence type="ECO:0000256" key="11">
    <source>
        <dbReference type="ARBA" id="ARBA00050454"/>
    </source>
</evidence>
<dbReference type="Gene3D" id="1.10.357.140">
    <property type="entry name" value="UbiA prenyltransferase"/>
    <property type="match status" value="1"/>
</dbReference>
<keyword evidence="4 13" id="KW-0808">Transferase</keyword>
<name>A0A9P0FET6_BRAAE</name>
<organism evidence="14 15">
    <name type="scientific">Brassicogethes aeneus</name>
    <name type="common">Rape pollen beetle</name>
    <name type="synonym">Meligethes aeneus</name>
    <dbReference type="NCBI Taxonomy" id="1431903"/>
    <lineage>
        <taxon>Eukaryota</taxon>
        <taxon>Metazoa</taxon>
        <taxon>Ecdysozoa</taxon>
        <taxon>Arthropoda</taxon>
        <taxon>Hexapoda</taxon>
        <taxon>Insecta</taxon>
        <taxon>Pterygota</taxon>
        <taxon>Neoptera</taxon>
        <taxon>Endopterygota</taxon>
        <taxon>Coleoptera</taxon>
        <taxon>Polyphaga</taxon>
        <taxon>Cucujiformia</taxon>
        <taxon>Nitidulidae</taxon>
        <taxon>Meligethinae</taxon>
        <taxon>Brassicogethes</taxon>
    </lineage>
</organism>
<dbReference type="HAMAP" id="MF_01635">
    <property type="entry name" value="UbiA"/>
    <property type="match status" value="1"/>
</dbReference>
<comment type="catalytic activity">
    <reaction evidence="10">
        <text>all-trans-decaprenyl diphosphate + 4-hydroxybenzoate = 4-hydroxy-3-(all-trans-decaprenyl)benzoate + diphosphate</text>
        <dbReference type="Rhea" id="RHEA:44564"/>
        <dbReference type="ChEBI" id="CHEBI:17879"/>
        <dbReference type="ChEBI" id="CHEBI:33019"/>
        <dbReference type="ChEBI" id="CHEBI:60721"/>
        <dbReference type="ChEBI" id="CHEBI:84503"/>
        <dbReference type="EC" id="2.5.1.39"/>
    </reaction>
    <physiologicalReaction direction="left-to-right" evidence="10">
        <dbReference type="Rhea" id="RHEA:44565"/>
    </physiologicalReaction>
</comment>
<dbReference type="FunFam" id="1.10.357.140:FF:000003">
    <property type="entry name" value="4-hydroxybenzoate polyprenyltransferase, mitochondrial"/>
    <property type="match status" value="1"/>
</dbReference>
<reference evidence="14" key="1">
    <citation type="submission" date="2021-12" db="EMBL/GenBank/DDBJ databases">
        <authorList>
            <person name="King R."/>
        </authorList>
    </citation>
    <scope>NUCLEOTIDE SEQUENCE</scope>
</reference>
<keyword evidence="15" id="KW-1185">Reference proteome</keyword>
<evidence type="ECO:0000256" key="8">
    <source>
        <dbReference type="ARBA" id="ARBA00023136"/>
    </source>
</evidence>
<feature type="transmembrane region" description="Helical" evidence="13">
    <location>
        <begin position="157"/>
        <end position="176"/>
    </location>
</feature>
<evidence type="ECO:0000313" key="15">
    <source>
        <dbReference type="Proteomes" id="UP001154078"/>
    </source>
</evidence>
<feature type="transmembrane region" description="Helical" evidence="13">
    <location>
        <begin position="112"/>
        <end position="136"/>
    </location>
</feature>
<feature type="transmembrane region" description="Helical" evidence="13">
    <location>
        <begin position="87"/>
        <end position="106"/>
    </location>
</feature>
<dbReference type="AlphaFoldDB" id="A0A9P0FET6"/>
<comment type="cofactor">
    <cofactor evidence="1 13">
        <name>Mg(2+)</name>
        <dbReference type="ChEBI" id="CHEBI:18420"/>
    </cofactor>
</comment>
<dbReference type="OrthoDB" id="18170at2759"/>
<accession>A0A9P0FET6</accession>
<keyword evidence="9 13" id="KW-0414">Isoprene biosynthesis</keyword>
<evidence type="ECO:0000256" key="13">
    <source>
        <dbReference type="HAMAP-Rule" id="MF_03189"/>
    </source>
</evidence>
<comment type="catalytic activity">
    <reaction evidence="11">
        <text>all-trans-nonaprenyl diphosphate + 4-hydroxybenzoate = 4-hydroxy-3-(all-trans-nonaprenyl)benzoate + diphosphate</text>
        <dbReference type="Rhea" id="RHEA:17709"/>
        <dbReference type="ChEBI" id="CHEBI:17879"/>
        <dbReference type="ChEBI" id="CHEBI:33019"/>
        <dbReference type="ChEBI" id="CHEBI:58391"/>
        <dbReference type="ChEBI" id="CHEBI:84502"/>
        <dbReference type="EC" id="2.5.1.39"/>
    </reaction>
    <physiologicalReaction direction="left-to-right" evidence="11">
        <dbReference type="Rhea" id="RHEA:17710"/>
    </physiologicalReaction>
</comment>
<dbReference type="GO" id="GO:0008299">
    <property type="term" value="P:isoprenoid biosynthetic process"/>
    <property type="evidence" value="ECO:0007669"/>
    <property type="project" value="UniProtKB-UniRule"/>
</dbReference>
<evidence type="ECO:0000256" key="1">
    <source>
        <dbReference type="ARBA" id="ARBA00001946"/>
    </source>
</evidence>
<comment type="function">
    <text evidence="13">Catalyzes the prenylation of para-hydroxybenzoate (PHB) with an all-trans polyprenyl group. Mediates the second step in the final reaction sequence of coenzyme Q (CoQ) biosynthesis, which is the condensation of the polyisoprenoid side chain with PHB, generating the first membrane-bound Q intermediate.</text>
</comment>
<dbReference type="NCBIfam" id="TIGR01474">
    <property type="entry name" value="ubiA_proteo"/>
    <property type="match status" value="1"/>
</dbReference>
<evidence type="ECO:0000256" key="4">
    <source>
        <dbReference type="ARBA" id="ARBA00022679"/>
    </source>
</evidence>
<dbReference type="PANTHER" id="PTHR11048">
    <property type="entry name" value="PRENYLTRANSFERASES"/>
    <property type="match status" value="1"/>
</dbReference>
<comment type="pathway">
    <text evidence="13">Cofactor biosynthesis; ubiquinone biosynthesis.</text>
</comment>
<feature type="transmembrane region" description="Helical" evidence="13">
    <location>
        <begin position="336"/>
        <end position="356"/>
    </location>
</feature>
<dbReference type="EC" id="2.5.1.39" evidence="13"/>
<feature type="transmembrane region" description="Helical" evidence="13">
    <location>
        <begin position="304"/>
        <end position="324"/>
    </location>
</feature>
<sequence length="374" mass="41242">MFTIRSLTRLKNLTNAYGIKSKVKIPANCKENAILYCLKSSTTTVNNEKLHVGPESIKQISLAGKLVDIAPKNVQPYMKLMRMDKPIGSWLLFWPCGWAIGSAAVPGCIPDLYMLALFGTGAFVMRGAGCTINDMWDRDIDAKVERTKSRPLVNGDISMKQAVAFLGAQLSVGLTILLQLNWYSVFLGASSLLLVGSYPLMKRITYWPQLVLGFTFNWGALLGYSAIKGYVDLAVCLPLYFAGVCWTIVYDTIYAHQDKKDDLMIGIKSTALKFDKDTKIWLTGFSSTMISSLAVSGFMNDQTWPYYAALGLVSSHLASQIYTLNIDSPDDCSNKFISNAMVGFILFSGVVLGNLLKNDQKKRKIDVKGIPLVG</sequence>
<evidence type="ECO:0000256" key="2">
    <source>
        <dbReference type="ARBA" id="ARBA00004141"/>
    </source>
</evidence>
<dbReference type="CDD" id="cd13959">
    <property type="entry name" value="PT_UbiA_COQ2"/>
    <property type="match status" value="1"/>
</dbReference>
<dbReference type="PROSITE" id="PS00943">
    <property type="entry name" value="UBIA"/>
    <property type="match status" value="1"/>
</dbReference>
<evidence type="ECO:0000256" key="12">
    <source>
        <dbReference type="ARBA" id="ARBA00051182"/>
    </source>
</evidence>
<evidence type="ECO:0000256" key="6">
    <source>
        <dbReference type="ARBA" id="ARBA00022692"/>
    </source>
</evidence>
<comment type="catalytic activity">
    <reaction evidence="12">
        <text>an all-trans-polyprenyl diphosphate + 4-hydroxybenzoate = a 4-hydroxy-3-(all-trans-polyprenyl)benzoate + diphosphate</text>
        <dbReference type="Rhea" id="RHEA:44504"/>
        <dbReference type="Rhea" id="RHEA-COMP:9514"/>
        <dbReference type="Rhea" id="RHEA-COMP:9564"/>
        <dbReference type="ChEBI" id="CHEBI:17879"/>
        <dbReference type="ChEBI" id="CHEBI:33019"/>
        <dbReference type="ChEBI" id="CHEBI:58914"/>
        <dbReference type="ChEBI" id="CHEBI:78396"/>
        <dbReference type="EC" id="2.5.1.39"/>
    </reaction>
    <physiologicalReaction direction="left-to-right" evidence="12">
        <dbReference type="Rhea" id="RHEA:44505"/>
    </physiologicalReaction>
</comment>
<dbReference type="PANTHER" id="PTHR11048:SF28">
    <property type="entry name" value="4-HYDROXYBENZOATE POLYPRENYLTRANSFERASE, MITOCHONDRIAL"/>
    <property type="match status" value="1"/>
</dbReference>
<dbReference type="InterPro" id="IPR044878">
    <property type="entry name" value="UbiA_sf"/>
</dbReference>
<comment type="similarity">
    <text evidence="3 13">Belongs to the UbiA prenyltransferase family.</text>
</comment>
<keyword evidence="13" id="KW-0999">Mitochondrion inner membrane</keyword>
<dbReference type="InterPro" id="IPR000537">
    <property type="entry name" value="UbiA_prenyltransferase"/>
</dbReference>
<dbReference type="InterPro" id="IPR030470">
    <property type="entry name" value="UbiA_prenylTrfase_CS"/>
</dbReference>